<keyword evidence="3" id="KW-1185">Reference proteome</keyword>
<gene>
    <name evidence="2" type="primary">creD</name>
    <name evidence="2" type="ORF">Q5H92_11235</name>
</gene>
<dbReference type="Pfam" id="PF06123">
    <property type="entry name" value="CreD"/>
    <property type="match status" value="1"/>
</dbReference>
<sequence>MGPFAAFPARPNSSTSWGISIKLIIIAVLLLLLLIPSNMVEGLITERAENRDAATAEISSQWGGPQLVLGPVLVLPYTVRSQSEKGVITEETRYLSLLPDTLATTGTLAPERRHRGIYEAVVYRAGLRVRGAFQAPPLADLGVPAADVRWSEAFVAVGISDMKGIRNGLALNWDGRNHPFEPGVPNAAVLPAGSAPTVSTQFNTVLNERRRLSKYRGDDDDEMHSGSATNGLSVAIPMPDEAALTRRHTFSFDLDLNGSTGLLLAPLGRQTTLHLSAPWADPSFIGAFLPVRRTLNGQNFSADWQVLHLNRSFPQHWRTDTDRPAVDESTFGVRLLVPVNEYQKTMRAAKYALLPLTLTFLVFFFVEVLTRRRFHPFQYILVGLALVIFYVLLLALAEQMPFNAAYGLSALVIVGLVTGYAAASFRHRRLTLVTAGVLVLVYGFIFVVLQLQDYALLVGSLGLVVVLGAVMFLSRNVNWYNPAPELPAAPELPGEAPAAP</sequence>
<accession>A0ABT9ABL7</accession>
<dbReference type="RefSeq" id="WP_305011617.1">
    <property type="nucleotide sequence ID" value="NZ_JAUQSX010000005.1"/>
</dbReference>
<dbReference type="PANTHER" id="PTHR30092:SF0">
    <property type="entry name" value="INNER MEMBRANE PROTEIN CRED"/>
    <property type="match status" value="1"/>
</dbReference>
<dbReference type="EMBL" id="JAUQSX010000005">
    <property type="protein sequence ID" value="MDO7846933.1"/>
    <property type="molecule type" value="Genomic_DNA"/>
</dbReference>
<dbReference type="NCBIfam" id="NF008712">
    <property type="entry name" value="PRK11715.1-1"/>
    <property type="match status" value="1"/>
</dbReference>
<evidence type="ECO:0000256" key="1">
    <source>
        <dbReference type="SAM" id="Phobius"/>
    </source>
</evidence>
<feature type="transmembrane region" description="Helical" evidence="1">
    <location>
        <begin position="351"/>
        <end position="370"/>
    </location>
</feature>
<keyword evidence="1" id="KW-0812">Transmembrane</keyword>
<feature type="transmembrane region" description="Helical" evidence="1">
    <location>
        <begin position="454"/>
        <end position="473"/>
    </location>
</feature>
<feature type="transmembrane region" description="Helical" evidence="1">
    <location>
        <begin position="430"/>
        <end position="448"/>
    </location>
</feature>
<keyword evidence="1" id="KW-0472">Membrane</keyword>
<proteinExistence type="predicted"/>
<evidence type="ECO:0000313" key="2">
    <source>
        <dbReference type="EMBL" id="MDO7846933.1"/>
    </source>
</evidence>
<dbReference type="PANTHER" id="PTHR30092">
    <property type="entry name" value="INNER MEMBRANE PROTEIN CRED"/>
    <property type="match status" value="1"/>
</dbReference>
<reference evidence="2" key="1">
    <citation type="submission" date="2023-07" db="EMBL/GenBank/DDBJ databases">
        <authorList>
            <person name="Kim M.K."/>
        </authorList>
    </citation>
    <scope>NUCLEOTIDE SEQUENCE</scope>
    <source>
        <strain evidence="2">M29</strain>
    </source>
</reference>
<protein>
    <submittedName>
        <fullName evidence="2">Cell envelope integrity protein CreD</fullName>
    </submittedName>
</protein>
<keyword evidence="1" id="KW-1133">Transmembrane helix</keyword>
<organism evidence="2 3">
    <name type="scientific">Hymenobacter mellowenesis</name>
    <dbReference type="NCBI Taxonomy" id="3063995"/>
    <lineage>
        <taxon>Bacteria</taxon>
        <taxon>Pseudomonadati</taxon>
        <taxon>Bacteroidota</taxon>
        <taxon>Cytophagia</taxon>
        <taxon>Cytophagales</taxon>
        <taxon>Hymenobacteraceae</taxon>
        <taxon>Hymenobacter</taxon>
    </lineage>
</organism>
<evidence type="ECO:0000313" key="3">
    <source>
        <dbReference type="Proteomes" id="UP001167796"/>
    </source>
</evidence>
<name>A0ABT9ABL7_9BACT</name>
<feature type="transmembrane region" description="Helical" evidence="1">
    <location>
        <begin position="377"/>
        <end position="397"/>
    </location>
</feature>
<dbReference type="PIRSF" id="PIRSF004548">
    <property type="entry name" value="CreD"/>
    <property type="match status" value="1"/>
</dbReference>
<dbReference type="Proteomes" id="UP001167796">
    <property type="component" value="Unassembled WGS sequence"/>
</dbReference>
<comment type="caution">
    <text evidence="2">The sequence shown here is derived from an EMBL/GenBank/DDBJ whole genome shotgun (WGS) entry which is preliminary data.</text>
</comment>
<feature type="transmembrane region" description="Helical" evidence="1">
    <location>
        <begin position="403"/>
        <end position="423"/>
    </location>
</feature>
<dbReference type="InterPro" id="IPR010364">
    <property type="entry name" value="Uncharacterised_IM_CreD"/>
</dbReference>